<protein>
    <recommendedName>
        <fullName evidence="5">Trichodiene synthase</fullName>
    </recommendedName>
</protein>
<evidence type="ECO:0000256" key="1">
    <source>
        <dbReference type="ARBA" id="ARBA00007946"/>
    </source>
</evidence>
<dbReference type="SUPFAM" id="SSF48576">
    <property type="entry name" value="Terpenoid synthases"/>
    <property type="match status" value="1"/>
</dbReference>
<dbReference type="SFLD" id="SFLDS00005">
    <property type="entry name" value="Isoprenoid_Synthase_Type_I"/>
    <property type="match status" value="1"/>
</dbReference>
<evidence type="ECO:0000256" key="2">
    <source>
        <dbReference type="ARBA" id="ARBA00023239"/>
    </source>
</evidence>
<dbReference type="OrthoDB" id="2998174at2759"/>
<accession>A0A9W9VIA9</accession>
<dbReference type="Pfam" id="PF06330">
    <property type="entry name" value="TRI5"/>
    <property type="match status" value="1"/>
</dbReference>
<dbReference type="RefSeq" id="XP_056582723.1">
    <property type="nucleotide sequence ID" value="XM_056718588.1"/>
</dbReference>
<comment type="similarity">
    <text evidence="1">Belongs to the trichodiene synthase family.</text>
</comment>
<dbReference type="InterPro" id="IPR008949">
    <property type="entry name" value="Isoprenoid_synthase_dom_sf"/>
</dbReference>
<dbReference type="EMBL" id="JAPZBT010000001">
    <property type="protein sequence ID" value="KAJ5382947.1"/>
    <property type="molecule type" value="Genomic_DNA"/>
</dbReference>
<name>A0A9W9VIA9_9EURO</name>
<dbReference type="AlphaFoldDB" id="A0A9W9VIA9"/>
<reference evidence="3" key="2">
    <citation type="journal article" date="2023" name="IMA Fungus">
        <title>Comparative genomic study of the Penicillium genus elucidates a diverse pangenome and 15 lateral gene transfer events.</title>
        <authorList>
            <person name="Petersen C."/>
            <person name="Sorensen T."/>
            <person name="Nielsen M.R."/>
            <person name="Sondergaard T.E."/>
            <person name="Sorensen J.L."/>
            <person name="Fitzpatrick D.A."/>
            <person name="Frisvad J.C."/>
            <person name="Nielsen K.L."/>
        </authorList>
    </citation>
    <scope>NUCLEOTIDE SEQUENCE</scope>
    <source>
        <strain evidence="3">IBT 3081</strain>
    </source>
</reference>
<organism evidence="3 4">
    <name type="scientific">Penicillium concentricum</name>
    <dbReference type="NCBI Taxonomy" id="293559"/>
    <lineage>
        <taxon>Eukaryota</taxon>
        <taxon>Fungi</taxon>
        <taxon>Dikarya</taxon>
        <taxon>Ascomycota</taxon>
        <taxon>Pezizomycotina</taxon>
        <taxon>Eurotiomycetes</taxon>
        <taxon>Eurotiomycetidae</taxon>
        <taxon>Eurotiales</taxon>
        <taxon>Aspergillaceae</taxon>
        <taxon>Penicillium</taxon>
    </lineage>
</organism>
<proteinExistence type="inferred from homology"/>
<sequence>MAIAVSPELKTELSGIIKAFLLDIDYEFPPQLYNGEFPLRKLYLAVEHEVKLHFKNKGFSDDFIAKVEKQLRPSIDIAITAYHTTPFDVQCTVAIFSAYSFIADDWAHDLEFRNDLKRFNICLLTRQPQGNPVLQCWGEFLSSFHSIFGQFASDMIIKDTMQFISACYAEAEGEKLHFPTEAQRFPEYFRQKVGISEAFSFLFFPLAQFSEAECRRNCLPMMPYLTSVLAWVNDILSYYKEMVEMESFNFIANSARCQGVTEMECLRKLCDESSDMIRTLHTLAKADTKLSKALEASLSGYITFHLMQARYRLEDLDLASISDAT</sequence>
<keyword evidence="4" id="KW-1185">Reference proteome</keyword>
<evidence type="ECO:0000313" key="4">
    <source>
        <dbReference type="Proteomes" id="UP001147752"/>
    </source>
</evidence>
<dbReference type="Proteomes" id="UP001147752">
    <property type="component" value="Unassembled WGS sequence"/>
</dbReference>
<dbReference type="InterPro" id="IPR024652">
    <property type="entry name" value="Trichodiene_synth"/>
</dbReference>
<evidence type="ECO:0008006" key="5">
    <source>
        <dbReference type="Google" id="ProtNLM"/>
    </source>
</evidence>
<gene>
    <name evidence="3" type="ORF">N7517_000858</name>
</gene>
<dbReference type="GeneID" id="81457771"/>
<comment type="caution">
    <text evidence="3">The sequence shown here is derived from an EMBL/GenBank/DDBJ whole genome shotgun (WGS) entry which is preliminary data.</text>
</comment>
<dbReference type="GO" id="GO:0016838">
    <property type="term" value="F:carbon-oxygen lyase activity, acting on phosphates"/>
    <property type="evidence" value="ECO:0007669"/>
    <property type="project" value="InterPro"/>
</dbReference>
<dbReference type="Gene3D" id="1.10.600.10">
    <property type="entry name" value="Farnesyl Diphosphate Synthase"/>
    <property type="match status" value="1"/>
</dbReference>
<reference evidence="3" key="1">
    <citation type="submission" date="2022-12" db="EMBL/GenBank/DDBJ databases">
        <authorList>
            <person name="Petersen C."/>
        </authorList>
    </citation>
    <scope>NUCLEOTIDE SEQUENCE</scope>
    <source>
        <strain evidence="3">IBT 3081</strain>
    </source>
</reference>
<evidence type="ECO:0000313" key="3">
    <source>
        <dbReference type="EMBL" id="KAJ5382947.1"/>
    </source>
</evidence>
<dbReference type="SFLD" id="SFLDG01021">
    <property type="entry name" value="Trichodiene_Synthase_Like"/>
    <property type="match status" value="1"/>
</dbReference>
<keyword evidence="2" id="KW-0456">Lyase</keyword>